<gene>
    <name evidence="5" type="ORF">INT45_011602</name>
</gene>
<organism evidence="5 6">
    <name type="scientific">Circinella minor</name>
    <dbReference type="NCBI Taxonomy" id="1195481"/>
    <lineage>
        <taxon>Eukaryota</taxon>
        <taxon>Fungi</taxon>
        <taxon>Fungi incertae sedis</taxon>
        <taxon>Mucoromycota</taxon>
        <taxon>Mucoromycotina</taxon>
        <taxon>Mucoromycetes</taxon>
        <taxon>Mucorales</taxon>
        <taxon>Lichtheimiaceae</taxon>
        <taxon>Circinella</taxon>
    </lineage>
</organism>
<evidence type="ECO:0000256" key="1">
    <source>
        <dbReference type="ARBA" id="ARBA00009336"/>
    </source>
</evidence>
<evidence type="ECO:0000256" key="2">
    <source>
        <dbReference type="ARBA" id="ARBA00040976"/>
    </source>
</evidence>
<dbReference type="Proteomes" id="UP000646827">
    <property type="component" value="Unassembled WGS sequence"/>
</dbReference>
<feature type="signal peptide" evidence="3">
    <location>
        <begin position="1"/>
        <end position="21"/>
    </location>
</feature>
<dbReference type="GO" id="GO:0070492">
    <property type="term" value="F:oligosaccharide binding"/>
    <property type="evidence" value="ECO:0007669"/>
    <property type="project" value="TreeGrafter"/>
</dbReference>
<sequence>MSKYYALLLTTLLCLFPLVTAHDAHQQVSFGLKDQTETPESVVREHDQIDETMAHEKTFKGGDTLAYVTPWNNHGYDIVKEFKGKFDFVSPVWYYIEPQGYTIVGEHDVDENWVKEVGNDDGSIKVVPRFQFRNWEIQHYQSFVTNAEQEASKVVEKIMDQVSKYDFDGIVLECGYPSFFPIFLQQLSTALHKFDKQFILVLPPLRSDEQKKFLNADVFAGLAKIIDRFSIMTYDYSSHVPSGGPSSPIDWVIENIETLTNDENRHQLLIGLNMYGMAYNERSMPQPMLLKDLVEKFEDWIDEEDEPFDWDKEAEEHSIQDMDGSTLWFPTLRSIGNRIHLAEDYGVGLSLWEVGQGLDYFVSL</sequence>
<keyword evidence="3" id="KW-0732">Signal</keyword>
<dbReference type="PANTHER" id="PTHR46066">
    <property type="entry name" value="CHITINASE DOMAIN-CONTAINING PROTEIN 1 FAMILY MEMBER"/>
    <property type="match status" value="1"/>
</dbReference>
<evidence type="ECO:0000313" key="5">
    <source>
        <dbReference type="EMBL" id="KAG2222792.1"/>
    </source>
</evidence>
<dbReference type="InterPro" id="IPR001223">
    <property type="entry name" value="Glyco_hydro18_cat"/>
</dbReference>
<feature type="domain" description="GH18" evidence="4">
    <location>
        <begin position="62"/>
        <end position="364"/>
    </location>
</feature>
<dbReference type="PANTHER" id="PTHR46066:SF2">
    <property type="entry name" value="CHITINASE DOMAIN-CONTAINING PROTEIN 1"/>
    <property type="match status" value="1"/>
</dbReference>
<dbReference type="Gene3D" id="3.20.20.80">
    <property type="entry name" value="Glycosidases"/>
    <property type="match status" value="1"/>
</dbReference>
<dbReference type="SUPFAM" id="SSF51445">
    <property type="entry name" value="(Trans)glycosidases"/>
    <property type="match status" value="1"/>
</dbReference>
<reference evidence="5 6" key="1">
    <citation type="submission" date="2020-12" db="EMBL/GenBank/DDBJ databases">
        <title>Metabolic potential, ecology and presence of endohyphal bacteria is reflected in genomic diversity of Mucoromycotina.</title>
        <authorList>
            <person name="Muszewska A."/>
            <person name="Okrasinska A."/>
            <person name="Steczkiewicz K."/>
            <person name="Drgas O."/>
            <person name="Orlowska M."/>
            <person name="Perlinska-Lenart U."/>
            <person name="Aleksandrzak-Piekarczyk T."/>
            <person name="Szatraj K."/>
            <person name="Zielenkiewicz U."/>
            <person name="Pilsyk S."/>
            <person name="Malc E."/>
            <person name="Mieczkowski P."/>
            <person name="Kruszewska J.S."/>
            <person name="Biernat P."/>
            <person name="Pawlowska J."/>
        </authorList>
    </citation>
    <scope>NUCLEOTIDE SEQUENCE [LARGE SCALE GENOMIC DNA]</scope>
    <source>
        <strain evidence="5 6">CBS 142.35</strain>
    </source>
</reference>
<evidence type="ECO:0000259" key="4">
    <source>
        <dbReference type="PROSITE" id="PS51910"/>
    </source>
</evidence>
<dbReference type="Pfam" id="PF00704">
    <property type="entry name" value="Glyco_hydro_18"/>
    <property type="match status" value="1"/>
</dbReference>
<dbReference type="GO" id="GO:0012505">
    <property type="term" value="C:endomembrane system"/>
    <property type="evidence" value="ECO:0007669"/>
    <property type="project" value="TreeGrafter"/>
</dbReference>
<dbReference type="Gene3D" id="3.10.50.10">
    <property type="match status" value="1"/>
</dbReference>
<dbReference type="GO" id="GO:0008061">
    <property type="term" value="F:chitin binding"/>
    <property type="evidence" value="ECO:0007669"/>
    <property type="project" value="InterPro"/>
</dbReference>
<accession>A0A8H7S6V1</accession>
<protein>
    <recommendedName>
        <fullName evidence="2">Chitinase domain-containing protein 1</fullName>
    </recommendedName>
</protein>
<evidence type="ECO:0000313" key="6">
    <source>
        <dbReference type="Proteomes" id="UP000646827"/>
    </source>
</evidence>
<comment type="caution">
    <text evidence="5">The sequence shown here is derived from an EMBL/GenBank/DDBJ whole genome shotgun (WGS) entry which is preliminary data.</text>
</comment>
<evidence type="ECO:0000256" key="3">
    <source>
        <dbReference type="SAM" id="SignalP"/>
    </source>
</evidence>
<dbReference type="SMART" id="SM00636">
    <property type="entry name" value="Glyco_18"/>
    <property type="match status" value="1"/>
</dbReference>
<dbReference type="EMBL" id="JAEPRB010000074">
    <property type="protein sequence ID" value="KAG2222792.1"/>
    <property type="molecule type" value="Genomic_DNA"/>
</dbReference>
<dbReference type="OrthoDB" id="10254444at2759"/>
<dbReference type="PROSITE" id="PS51910">
    <property type="entry name" value="GH18_2"/>
    <property type="match status" value="1"/>
</dbReference>
<dbReference type="InterPro" id="IPR017853">
    <property type="entry name" value="GH"/>
</dbReference>
<comment type="similarity">
    <text evidence="1">Belongs to the glycosyl hydrolase 18 family.</text>
</comment>
<feature type="chain" id="PRO_5034950104" description="Chitinase domain-containing protein 1" evidence="3">
    <location>
        <begin position="22"/>
        <end position="364"/>
    </location>
</feature>
<dbReference type="AlphaFoldDB" id="A0A8H7S6V1"/>
<name>A0A8H7S6V1_9FUNG</name>
<dbReference type="InterPro" id="IPR011583">
    <property type="entry name" value="Chitinase_II/V-like_cat"/>
</dbReference>
<keyword evidence="6" id="KW-1185">Reference proteome</keyword>
<proteinExistence type="inferred from homology"/>
<dbReference type="InterPro" id="IPR029070">
    <property type="entry name" value="Chitinase_insertion_sf"/>
</dbReference>
<dbReference type="GO" id="GO:0005975">
    <property type="term" value="P:carbohydrate metabolic process"/>
    <property type="evidence" value="ECO:0007669"/>
    <property type="project" value="InterPro"/>
</dbReference>